<gene>
    <name evidence="7" type="ORF">QWZ14_30050</name>
</gene>
<sequence length="153" mass="16631">MTARTSSRHPSTPPEGADQDGPARDPQAGDAAEPEFLQALDALTVPELGQVLKRAQALRDAKLDSAKQDFLNRMKAEGEQLGLNLGSLFGGAAPAKRGRKLAGEPKGERPPVLAKYRSPTGDEWSGRGRMPKWLQAEEAEGRSRDEFLIDRQD</sequence>
<protein>
    <submittedName>
        <fullName evidence="7">H-NS histone family protein</fullName>
    </submittedName>
</protein>
<dbReference type="Pfam" id="PF00816">
    <property type="entry name" value="Histone_HNS"/>
    <property type="match status" value="1"/>
</dbReference>
<comment type="subcellular location">
    <subcellularLocation>
        <location evidence="1">Cytoplasm</location>
        <location evidence="1">Nucleoid</location>
    </subcellularLocation>
</comment>
<feature type="compositionally biased region" description="Polar residues" evidence="5">
    <location>
        <begin position="1"/>
        <end position="10"/>
    </location>
</feature>
<dbReference type="PANTHER" id="PTHR38097">
    <property type="match status" value="1"/>
</dbReference>
<dbReference type="PANTHER" id="PTHR38097:SF2">
    <property type="entry name" value="DNA-BINDING PROTEIN STPA"/>
    <property type="match status" value="1"/>
</dbReference>
<keyword evidence="8" id="KW-1185">Reference proteome</keyword>
<proteinExistence type="inferred from homology"/>
<evidence type="ECO:0000259" key="6">
    <source>
        <dbReference type="SMART" id="SM00528"/>
    </source>
</evidence>
<accession>A0ABT8AG23</accession>
<evidence type="ECO:0000256" key="1">
    <source>
        <dbReference type="ARBA" id="ARBA00004453"/>
    </source>
</evidence>
<dbReference type="SMART" id="SM00528">
    <property type="entry name" value="HNS"/>
    <property type="match status" value="1"/>
</dbReference>
<organism evidence="7 8">
    <name type="scientific">Paeniroseomonas aquatica</name>
    <dbReference type="NCBI Taxonomy" id="373043"/>
    <lineage>
        <taxon>Bacteria</taxon>
        <taxon>Pseudomonadati</taxon>
        <taxon>Pseudomonadota</taxon>
        <taxon>Alphaproteobacteria</taxon>
        <taxon>Acetobacterales</taxon>
        <taxon>Acetobacteraceae</taxon>
        <taxon>Paeniroseomonas</taxon>
    </lineage>
</organism>
<dbReference type="EMBL" id="JAUFPN010000298">
    <property type="protein sequence ID" value="MDN3568638.1"/>
    <property type="molecule type" value="Genomic_DNA"/>
</dbReference>
<feature type="domain" description="DNA-binding protein H-NS-like C-terminal" evidence="6">
    <location>
        <begin position="106"/>
        <end position="149"/>
    </location>
</feature>
<keyword evidence="3" id="KW-0963">Cytoplasm</keyword>
<dbReference type="InterPro" id="IPR027444">
    <property type="entry name" value="H-NS_C_dom"/>
</dbReference>
<keyword evidence="4" id="KW-0238">DNA-binding</keyword>
<evidence type="ECO:0000256" key="2">
    <source>
        <dbReference type="ARBA" id="ARBA00010610"/>
    </source>
</evidence>
<feature type="region of interest" description="Disordered" evidence="5">
    <location>
        <begin position="1"/>
        <end position="35"/>
    </location>
</feature>
<evidence type="ECO:0000256" key="4">
    <source>
        <dbReference type="ARBA" id="ARBA00023125"/>
    </source>
</evidence>
<evidence type="ECO:0000313" key="7">
    <source>
        <dbReference type="EMBL" id="MDN3568638.1"/>
    </source>
</evidence>
<feature type="region of interest" description="Disordered" evidence="5">
    <location>
        <begin position="85"/>
        <end position="153"/>
    </location>
</feature>
<comment type="similarity">
    <text evidence="2">Belongs to the histone-like protein H-NS family.</text>
</comment>
<evidence type="ECO:0000313" key="8">
    <source>
        <dbReference type="Proteomes" id="UP001529369"/>
    </source>
</evidence>
<comment type="caution">
    <text evidence="7">The sequence shown here is derived from an EMBL/GenBank/DDBJ whole genome shotgun (WGS) entry which is preliminary data.</text>
</comment>
<dbReference type="Proteomes" id="UP001529369">
    <property type="component" value="Unassembled WGS sequence"/>
</dbReference>
<reference evidence="8" key="1">
    <citation type="journal article" date="2019" name="Int. J. Syst. Evol. Microbiol.">
        <title>The Global Catalogue of Microorganisms (GCM) 10K type strain sequencing project: providing services to taxonomists for standard genome sequencing and annotation.</title>
        <authorList>
            <consortium name="The Broad Institute Genomics Platform"/>
            <consortium name="The Broad Institute Genome Sequencing Center for Infectious Disease"/>
            <person name="Wu L."/>
            <person name="Ma J."/>
        </authorList>
    </citation>
    <scope>NUCLEOTIDE SEQUENCE [LARGE SCALE GENOMIC DNA]</scope>
    <source>
        <strain evidence="8">CECT 7131</strain>
    </source>
</reference>
<evidence type="ECO:0000256" key="3">
    <source>
        <dbReference type="ARBA" id="ARBA00022490"/>
    </source>
</evidence>
<dbReference type="Gene3D" id="4.10.430.10">
    <property type="entry name" value="Histone-like protein H-NS, C-terminal domain"/>
    <property type="match status" value="1"/>
</dbReference>
<dbReference type="InterPro" id="IPR037150">
    <property type="entry name" value="H-NS_C_dom_sf"/>
</dbReference>
<name>A0ABT8AG23_9PROT</name>
<feature type="compositionally biased region" description="Basic and acidic residues" evidence="5">
    <location>
        <begin position="139"/>
        <end position="153"/>
    </location>
</feature>
<dbReference type="SUPFAM" id="SSF81273">
    <property type="entry name" value="H-NS histone-like proteins"/>
    <property type="match status" value="1"/>
</dbReference>
<evidence type="ECO:0000256" key="5">
    <source>
        <dbReference type="SAM" id="MobiDB-lite"/>
    </source>
</evidence>
<dbReference type="RefSeq" id="WP_290320743.1">
    <property type="nucleotide sequence ID" value="NZ_JAUFPN010000298.1"/>
</dbReference>